<feature type="domain" description="BHLH" evidence="7">
    <location>
        <begin position="314"/>
        <end position="363"/>
    </location>
</feature>
<evidence type="ECO:0000256" key="5">
    <source>
        <dbReference type="SAM" id="Coils"/>
    </source>
</evidence>
<feature type="compositionally biased region" description="Basic and acidic residues" evidence="6">
    <location>
        <begin position="274"/>
        <end position="288"/>
    </location>
</feature>
<dbReference type="Pfam" id="PF22754">
    <property type="entry name" value="bHLH-TF_ACT-like_plant"/>
    <property type="match status" value="1"/>
</dbReference>
<name>A0AAE1YWM4_9LAMI</name>
<dbReference type="GO" id="GO:0005634">
    <property type="term" value="C:nucleus"/>
    <property type="evidence" value="ECO:0007669"/>
    <property type="project" value="UniProtKB-SubCell"/>
</dbReference>
<reference evidence="8" key="2">
    <citation type="journal article" date="2024" name="Plant">
        <title>Genomic evolution and insights into agronomic trait innovations of Sesamum species.</title>
        <authorList>
            <person name="Miao H."/>
            <person name="Wang L."/>
            <person name="Qu L."/>
            <person name="Liu H."/>
            <person name="Sun Y."/>
            <person name="Le M."/>
            <person name="Wang Q."/>
            <person name="Wei S."/>
            <person name="Zheng Y."/>
            <person name="Lin W."/>
            <person name="Duan Y."/>
            <person name="Cao H."/>
            <person name="Xiong S."/>
            <person name="Wang X."/>
            <person name="Wei L."/>
            <person name="Li C."/>
            <person name="Ma Q."/>
            <person name="Ju M."/>
            <person name="Zhao R."/>
            <person name="Li G."/>
            <person name="Mu C."/>
            <person name="Tian Q."/>
            <person name="Mei H."/>
            <person name="Zhang T."/>
            <person name="Gao T."/>
            <person name="Zhang H."/>
        </authorList>
    </citation>
    <scope>NUCLEOTIDE SEQUENCE</scope>
    <source>
        <strain evidence="8">3651</strain>
    </source>
</reference>
<evidence type="ECO:0000259" key="7">
    <source>
        <dbReference type="PROSITE" id="PS50888"/>
    </source>
</evidence>
<dbReference type="SUPFAM" id="SSF47459">
    <property type="entry name" value="HLH, helix-loop-helix DNA-binding domain"/>
    <property type="match status" value="1"/>
</dbReference>
<evidence type="ECO:0000256" key="4">
    <source>
        <dbReference type="ARBA" id="ARBA00023242"/>
    </source>
</evidence>
<evidence type="ECO:0000313" key="9">
    <source>
        <dbReference type="Proteomes" id="UP001293254"/>
    </source>
</evidence>
<proteinExistence type="predicted"/>
<dbReference type="AlphaFoldDB" id="A0AAE1YWM4"/>
<dbReference type="Proteomes" id="UP001293254">
    <property type="component" value="Unassembled WGS sequence"/>
</dbReference>
<evidence type="ECO:0000313" key="8">
    <source>
        <dbReference type="EMBL" id="KAK4437619.1"/>
    </source>
</evidence>
<evidence type="ECO:0000256" key="3">
    <source>
        <dbReference type="ARBA" id="ARBA00023163"/>
    </source>
</evidence>
<dbReference type="Pfam" id="PF00010">
    <property type="entry name" value="HLH"/>
    <property type="match status" value="1"/>
</dbReference>
<evidence type="ECO:0000256" key="6">
    <source>
        <dbReference type="SAM" id="MobiDB-lite"/>
    </source>
</evidence>
<dbReference type="GO" id="GO:0043565">
    <property type="term" value="F:sequence-specific DNA binding"/>
    <property type="evidence" value="ECO:0007669"/>
    <property type="project" value="TreeGrafter"/>
</dbReference>
<keyword evidence="5" id="KW-0175">Coiled coil</keyword>
<dbReference type="PANTHER" id="PTHR31945:SF11">
    <property type="entry name" value="TRANSCRIPTION FACTOR ABORTED MICROSPORES"/>
    <property type="match status" value="1"/>
</dbReference>
<comment type="caution">
    <text evidence="8">The sequence shown here is derived from an EMBL/GenBank/DDBJ whole genome shotgun (WGS) entry which is preliminary data.</text>
</comment>
<dbReference type="InterPro" id="IPR054502">
    <property type="entry name" value="bHLH-TF_ACT-like_plant"/>
</dbReference>
<comment type="subcellular location">
    <subcellularLocation>
        <location evidence="1">Nucleus</location>
    </subcellularLocation>
</comment>
<dbReference type="EMBL" id="JACGWO010000001">
    <property type="protein sequence ID" value="KAK4437619.1"/>
    <property type="molecule type" value="Genomic_DNA"/>
</dbReference>
<evidence type="ECO:0000256" key="2">
    <source>
        <dbReference type="ARBA" id="ARBA00023015"/>
    </source>
</evidence>
<dbReference type="SMART" id="SM00353">
    <property type="entry name" value="HLH"/>
    <property type="match status" value="1"/>
</dbReference>
<dbReference type="CDD" id="cd11443">
    <property type="entry name" value="bHLH_AtAMS_like"/>
    <property type="match status" value="1"/>
</dbReference>
<gene>
    <name evidence="8" type="ORF">Salat_0095900</name>
</gene>
<dbReference type="PROSITE" id="PS50888">
    <property type="entry name" value="BHLH"/>
    <property type="match status" value="1"/>
</dbReference>
<sequence>MLVEKFLERLRPLVGDKCWDNIFIWKLSDDHRSLELMDSICAETQHIQKHGGPMLFPAAVSWSDASFPHSRIETCGLSEHIPSSTKQDSGIHAEVLLSNHSRWLHFSYNSDSNASEELLSTRVLVALPLGLVELFATKRVPEDEQVINFIKTQWESFLKENASSGISGYTDSRFSFSSSGIEEIPSLSFLSDANLQKDLSSFQKISTDPCKEKSEFPNSIIHLATSEIMNDDKRIFAEGTHELDPFTPSAEMEMAKSHMISGSAKWVESSGTTGDDHMNGKIPPVEENRESDDSDPNKDDENDGKYRKRMTGKGHQSKNLEAERKRRKKLNDRLYSLRALVPKISKLDRTAILGDAINYVKELQKQVEDLQIELEQQSDNENSMMVSKTGNDNSMSLVTVHQTGTKRGHENFLNVLRKESSGSNGGITTSKQNHEVENMNSKVQQMEPQVEVFQMDENEFFIKVFCEHKPGGFLRLMEAITSLGLQVVNVNATRHTCLVSNIFRVEKRESELIQADRVKESLLELARSPLRAWDIRPNTAKASYIYNSNSRGQMNSQFHQH</sequence>
<keyword evidence="3" id="KW-0804">Transcription</keyword>
<dbReference type="PANTHER" id="PTHR31945">
    <property type="entry name" value="TRANSCRIPTION FACTOR SCREAM2-RELATED"/>
    <property type="match status" value="1"/>
</dbReference>
<dbReference type="GO" id="GO:0003700">
    <property type="term" value="F:DNA-binding transcription factor activity"/>
    <property type="evidence" value="ECO:0007669"/>
    <property type="project" value="TreeGrafter"/>
</dbReference>
<feature type="compositionally biased region" description="Basic residues" evidence="6">
    <location>
        <begin position="306"/>
        <end position="316"/>
    </location>
</feature>
<feature type="region of interest" description="Disordered" evidence="6">
    <location>
        <begin position="257"/>
        <end position="325"/>
    </location>
</feature>
<organism evidence="8 9">
    <name type="scientific">Sesamum alatum</name>
    <dbReference type="NCBI Taxonomy" id="300844"/>
    <lineage>
        <taxon>Eukaryota</taxon>
        <taxon>Viridiplantae</taxon>
        <taxon>Streptophyta</taxon>
        <taxon>Embryophyta</taxon>
        <taxon>Tracheophyta</taxon>
        <taxon>Spermatophyta</taxon>
        <taxon>Magnoliopsida</taxon>
        <taxon>eudicotyledons</taxon>
        <taxon>Gunneridae</taxon>
        <taxon>Pentapetalae</taxon>
        <taxon>asterids</taxon>
        <taxon>lamiids</taxon>
        <taxon>Lamiales</taxon>
        <taxon>Pedaliaceae</taxon>
        <taxon>Sesamum</taxon>
    </lineage>
</organism>
<reference evidence="8" key="1">
    <citation type="submission" date="2020-06" db="EMBL/GenBank/DDBJ databases">
        <authorList>
            <person name="Li T."/>
            <person name="Hu X."/>
            <person name="Zhang T."/>
            <person name="Song X."/>
            <person name="Zhang H."/>
            <person name="Dai N."/>
            <person name="Sheng W."/>
            <person name="Hou X."/>
            <person name="Wei L."/>
        </authorList>
    </citation>
    <scope>NUCLEOTIDE SEQUENCE</scope>
    <source>
        <strain evidence="8">3651</strain>
        <tissue evidence="8">Leaf</tissue>
    </source>
</reference>
<accession>A0AAE1YWM4</accession>
<keyword evidence="2" id="KW-0805">Transcription regulation</keyword>
<evidence type="ECO:0000256" key="1">
    <source>
        <dbReference type="ARBA" id="ARBA00004123"/>
    </source>
</evidence>
<dbReference type="Gene3D" id="4.10.280.10">
    <property type="entry name" value="Helix-loop-helix DNA-binding domain"/>
    <property type="match status" value="1"/>
</dbReference>
<dbReference type="Pfam" id="PF14215">
    <property type="entry name" value="bHLH-MYC_N"/>
    <property type="match status" value="1"/>
</dbReference>
<keyword evidence="9" id="KW-1185">Reference proteome</keyword>
<protein>
    <submittedName>
        <fullName evidence="8">Transcription factor ABORTED MICROSPORES</fullName>
    </submittedName>
</protein>
<dbReference type="InterPro" id="IPR025610">
    <property type="entry name" value="MYC/MYB_N"/>
</dbReference>
<dbReference type="InterPro" id="IPR011598">
    <property type="entry name" value="bHLH_dom"/>
</dbReference>
<dbReference type="InterPro" id="IPR051358">
    <property type="entry name" value="TF_AMS/ICE1/BHLH6-like"/>
</dbReference>
<keyword evidence="4" id="KW-0539">Nucleus</keyword>
<feature type="coiled-coil region" evidence="5">
    <location>
        <begin position="353"/>
        <end position="380"/>
    </location>
</feature>
<dbReference type="InterPro" id="IPR036638">
    <property type="entry name" value="HLH_DNA-bd_sf"/>
</dbReference>
<dbReference type="GO" id="GO:0046983">
    <property type="term" value="F:protein dimerization activity"/>
    <property type="evidence" value="ECO:0007669"/>
    <property type="project" value="InterPro"/>
</dbReference>
<feature type="compositionally biased region" description="Basic and acidic residues" evidence="6">
    <location>
        <begin position="295"/>
        <end position="305"/>
    </location>
</feature>